<gene>
    <name evidence="8" type="ORF">Scep_001697</name>
    <name evidence="7" type="ORF">Scep_006687</name>
    <name evidence="6" type="ORF">Scep_011427</name>
    <name evidence="4" type="ORF">Scep_014645</name>
    <name evidence="5" type="ORF">Scep_014967</name>
    <name evidence="3" type="ORF">Scep_024035</name>
    <name evidence="2" type="ORF">Scep_028008</name>
    <name evidence="1" type="ORF">Scep_029706</name>
</gene>
<evidence type="ECO:0000313" key="5">
    <source>
        <dbReference type="EMBL" id="KAK9126121.1"/>
    </source>
</evidence>
<proteinExistence type="predicted"/>
<evidence type="ECO:0000313" key="7">
    <source>
        <dbReference type="EMBL" id="KAK9147930.1"/>
    </source>
</evidence>
<evidence type="ECO:0000313" key="6">
    <source>
        <dbReference type="EMBL" id="KAK9131899.1"/>
    </source>
</evidence>
<dbReference type="AlphaFoldDB" id="A0AAP0HHX9"/>
<dbReference type="EMBL" id="JBBNAG010000001">
    <property type="protein sequence ID" value="KAK9166506.1"/>
    <property type="molecule type" value="Genomic_DNA"/>
</dbReference>
<organism evidence="1 9">
    <name type="scientific">Stephania cephalantha</name>
    <dbReference type="NCBI Taxonomy" id="152367"/>
    <lineage>
        <taxon>Eukaryota</taxon>
        <taxon>Viridiplantae</taxon>
        <taxon>Streptophyta</taxon>
        <taxon>Embryophyta</taxon>
        <taxon>Tracheophyta</taxon>
        <taxon>Spermatophyta</taxon>
        <taxon>Magnoliopsida</taxon>
        <taxon>Ranunculales</taxon>
        <taxon>Menispermaceae</taxon>
        <taxon>Menispermoideae</taxon>
        <taxon>Cissampelideae</taxon>
        <taxon>Stephania</taxon>
    </lineage>
</organism>
<dbReference type="EMBL" id="JBBNAG010000010">
    <property type="protein sequence ID" value="KAK9100605.1"/>
    <property type="molecule type" value="Genomic_DNA"/>
</dbReference>
<dbReference type="EMBL" id="JBBNAG010000012">
    <property type="protein sequence ID" value="KAK9088926.1"/>
    <property type="molecule type" value="Genomic_DNA"/>
</dbReference>
<dbReference type="Proteomes" id="UP001419268">
    <property type="component" value="Unassembled WGS sequence"/>
</dbReference>
<protein>
    <submittedName>
        <fullName evidence="1">Uncharacterized protein</fullName>
    </submittedName>
</protein>
<accession>A0AAP0HHX9</accession>
<evidence type="ECO:0000313" key="1">
    <source>
        <dbReference type="EMBL" id="KAK9083235.1"/>
    </source>
</evidence>
<evidence type="ECO:0000313" key="9">
    <source>
        <dbReference type="Proteomes" id="UP001419268"/>
    </source>
</evidence>
<dbReference type="EMBL" id="JBBNAG010000013">
    <property type="protein sequence ID" value="KAK9083235.1"/>
    <property type="molecule type" value="Genomic_DNA"/>
</dbReference>
<evidence type="ECO:0000313" key="2">
    <source>
        <dbReference type="EMBL" id="KAK9088926.1"/>
    </source>
</evidence>
<comment type="caution">
    <text evidence="1">The sequence shown here is derived from an EMBL/GenBank/DDBJ whole genome shotgun (WGS) entry which is preliminary data.</text>
</comment>
<evidence type="ECO:0000313" key="3">
    <source>
        <dbReference type="EMBL" id="KAK9100605.1"/>
    </source>
</evidence>
<reference evidence="1 9" key="1">
    <citation type="submission" date="2024-01" db="EMBL/GenBank/DDBJ databases">
        <title>Genome assemblies of Stephania.</title>
        <authorList>
            <person name="Yang L."/>
        </authorList>
    </citation>
    <scope>NUCLEOTIDE SEQUENCE [LARGE SCALE GENOMIC DNA]</scope>
    <source>
        <strain evidence="1">JXDWG</strain>
        <tissue evidence="1">Leaf</tissue>
    </source>
</reference>
<dbReference type="EMBL" id="JBBNAG010000005">
    <property type="protein sequence ID" value="KAK9131899.1"/>
    <property type="molecule type" value="Genomic_DNA"/>
</dbReference>
<evidence type="ECO:0000313" key="8">
    <source>
        <dbReference type="EMBL" id="KAK9166506.1"/>
    </source>
</evidence>
<dbReference type="EMBL" id="JBBNAG010000006">
    <property type="protein sequence ID" value="KAK9126121.1"/>
    <property type="molecule type" value="Genomic_DNA"/>
</dbReference>
<dbReference type="EMBL" id="JBBNAG010000003">
    <property type="protein sequence ID" value="KAK9147930.1"/>
    <property type="molecule type" value="Genomic_DNA"/>
</dbReference>
<keyword evidence="9" id="KW-1185">Reference proteome</keyword>
<sequence>MKMKVQTAICNFNVRYTNSFTQAKCISPCISSFLNHSSKVISLLQVSKWNLNT</sequence>
<evidence type="ECO:0000313" key="4">
    <source>
        <dbReference type="EMBL" id="KAK9125799.1"/>
    </source>
</evidence>
<name>A0AAP0HHX9_9MAGN</name>
<dbReference type="EMBL" id="JBBNAG010000006">
    <property type="protein sequence ID" value="KAK9125799.1"/>
    <property type="molecule type" value="Genomic_DNA"/>
</dbReference>